<sequence>MSDGQALADALEEDGPLTIRVQGALSMPNTMNDVESDKTVIGAPGAVLDNGLNVSDAHNVIIRGVASTMGAGVLVEGNHFENVTRPTAVGYAGSGPGDLVRRDNVFVNSGAPESAGTVNPIPYAYSLDLAATVRSVPPRRTLYRLACMRYELLDSAAAAPLGDLLTEVYAEVYAEPPYREGPEQVARFRERYPEDVGRTGFVLVRAVDGGELAGVAYGWTMEPGRWWPGAVPEPPERLRAAAKAALLEWIVRAPWRGRGVGGELLRRWLNLRSEPWATLVSHPAAPARRVYTALGWQQAGTLKPDLFPELDVLTLPLRQDGG</sequence>
<dbReference type="GO" id="GO:0016747">
    <property type="term" value="F:acyltransferase activity, transferring groups other than amino-acyl groups"/>
    <property type="evidence" value="ECO:0007669"/>
    <property type="project" value="InterPro"/>
</dbReference>
<evidence type="ECO:0000313" key="3">
    <source>
        <dbReference type="Proteomes" id="UP001183643"/>
    </source>
</evidence>
<feature type="domain" description="N-acetyltransferase" evidence="1">
    <location>
        <begin position="148"/>
        <end position="318"/>
    </location>
</feature>
<proteinExistence type="predicted"/>
<dbReference type="AlphaFoldDB" id="A0AAE4CDM1"/>
<dbReference type="Pfam" id="PF00583">
    <property type="entry name" value="Acetyltransf_1"/>
    <property type="match status" value="1"/>
</dbReference>
<dbReference type="InterPro" id="IPR012334">
    <property type="entry name" value="Pectin_lyas_fold"/>
</dbReference>
<dbReference type="Proteomes" id="UP001183643">
    <property type="component" value="Unassembled WGS sequence"/>
</dbReference>
<dbReference type="RefSeq" id="WP_310374682.1">
    <property type="nucleotide sequence ID" value="NZ_JAVDYB010000001.1"/>
</dbReference>
<dbReference type="SUPFAM" id="SSF55729">
    <property type="entry name" value="Acyl-CoA N-acyltransferases (Nat)"/>
    <property type="match status" value="1"/>
</dbReference>
<dbReference type="InterPro" id="IPR000182">
    <property type="entry name" value="GNAT_dom"/>
</dbReference>
<gene>
    <name evidence="2" type="ORF">J2S41_007141</name>
</gene>
<accession>A0AAE4CDM1</accession>
<dbReference type="InterPro" id="IPR016181">
    <property type="entry name" value="Acyl_CoA_acyltransferase"/>
</dbReference>
<comment type="caution">
    <text evidence="2">The sequence shown here is derived from an EMBL/GenBank/DDBJ whole genome shotgun (WGS) entry which is preliminary data.</text>
</comment>
<dbReference type="EMBL" id="JAVDYB010000001">
    <property type="protein sequence ID" value="MDR7280363.1"/>
    <property type="molecule type" value="Genomic_DNA"/>
</dbReference>
<organism evidence="2 3">
    <name type="scientific">Catenuloplanes atrovinosus</name>
    <dbReference type="NCBI Taxonomy" id="137266"/>
    <lineage>
        <taxon>Bacteria</taxon>
        <taxon>Bacillati</taxon>
        <taxon>Actinomycetota</taxon>
        <taxon>Actinomycetes</taxon>
        <taxon>Micromonosporales</taxon>
        <taxon>Micromonosporaceae</taxon>
        <taxon>Catenuloplanes</taxon>
    </lineage>
</organism>
<dbReference type="Gene3D" id="3.40.630.30">
    <property type="match status" value="1"/>
</dbReference>
<name>A0AAE4CDM1_9ACTN</name>
<reference evidence="2" key="1">
    <citation type="submission" date="2023-07" db="EMBL/GenBank/DDBJ databases">
        <title>Sequencing the genomes of 1000 actinobacteria strains.</title>
        <authorList>
            <person name="Klenk H.-P."/>
        </authorList>
    </citation>
    <scope>NUCLEOTIDE SEQUENCE</scope>
    <source>
        <strain evidence="2">DSM 44707</strain>
    </source>
</reference>
<protein>
    <submittedName>
        <fullName evidence="2">RimJ/RimL family protein N-acetyltransferase</fullName>
    </submittedName>
</protein>
<dbReference type="SUPFAM" id="SSF51126">
    <property type="entry name" value="Pectin lyase-like"/>
    <property type="match status" value="2"/>
</dbReference>
<keyword evidence="3" id="KW-1185">Reference proteome</keyword>
<dbReference type="InterPro" id="IPR011050">
    <property type="entry name" value="Pectin_lyase_fold/virulence"/>
</dbReference>
<evidence type="ECO:0000313" key="2">
    <source>
        <dbReference type="EMBL" id="MDR7280363.1"/>
    </source>
</evidence>
<dbReference type="Gene3D" id="2.160.20.10">
    <property type="entry name" value="Single-stranded right-handed beta-helix, Pectin lyase-like"/>
    <property type="match status" value="2"/>
</dbReference>
<evidence type="ECO:0000259" key="1">
    <source>
        <dbReference type="PROSITE" id="PS51186"/>
    </source>
</evidence>
<dbReference type="PROSITE" id="PS51186">
    <property type="entry name" value="GNAT"/>
    <property type="match status" value="1"/>
</dbReference>